<evidence type="ECO:0000256" key="5">
    <source>
        <dbReference type="ARBA" id="ARBA00023163"/>
    </source>
</evidence>
<dbReference type="InterPro" id="IPR032710">
    <property type="entry name" value="NTF2-like_dom_sf"/>
</dbReference>
<dbReference type="InterPro" id="IPR036388">
    <property type="entry name" value="WH-like_DNA-bd_sf"/>
</dbReference>
<evidence type="ECO:0000313" key="8">
    <source>
        <dbReference type="EMBL" id="BDZ50268.1"/>
    </source>
</evidence>
<evidence type="ECO:0000256" key="2">
    <source>
        <dbReference type="ARBA" id="ARBA00011344"/>
    </source>
</evidence>
<protein>
    <submittedName>
        <fullName evidence="8">RNA polymerase sigma24 factor</fullName>
    </submittedName>
</protein>
<feature type="domain" description="RNA polymerase sigma-70 region 2" evidence="6">
    <location>
        <begin position="19"/>
        <end position="84"/>
    </location>
</feature>
<comment type="similarity">
    <text evidence="1">Belongs to the sigma-70 factor family. ECF subfamily.</text>
</comment>
<evidence type="ECO:0000313" key="9">
    <source>
        <dbReference type="Proteomes" id="UP001321486"/>
    </source>
</evidence>
<sequence>MITEEERVSTDGENLAEVMSERRQLMALAFRMLGTLGDAEDAVQEGYFRWYRLDDADRAAIENPQAWLTRVVSRICLDVLGSARARRENYVGEWLPEPVPADLFLGTPVAADPLDAVALDDAVSMALLVVLEAMTPAERVSFVLHDVFAVPFPEIAEIVGRSPAAVRQLATSGRRRVQDGRAVPVERSEHDAVVAAFGRACREGDLASLMALLDPAVTLRSDGGGLVRAAINPVHGPSNVARFVLGVLAKQAALDFVEEATADGLGYSMRLGDRVYGITNLRVEAGLVTDVWLVVTPEKLGAWQG</sequence>
<dbReference type="InterPro" id="IPR052704">
    <property type="entry name" value="ECF_Sigma-70_Domain"/>
</dbReference>
<dbReference type="InterPro" id="IPR013324">
    <property type="entry name" value="RNA_pol_sigma_r3/r4-like"/>
</dbReference>
<reference evidence="9" key="1">
    <citation type="journal article" date="2019" name="Int. J. Syst. Evol. Microbiol.">
        <title>The Global Catalogue of Microorganisms (GCM) 10K type strain sequencing project: providing services to taxonomists for standard genome sequencing and annotation.</title>
        <authorList>
            <consortium name="The Broad Institute Genomics Platform"/>
            <consortium name="The Broad Institute Genome Sequencing Center for Infectious Disease"/>
            <person name="Wu L."/>
            <person name="Ma J."/>
        </authorList>
    </citation>
    <scope>NUCLEOTIDE SEQUENCE [LARGE SCALE GENOMIC DNA]</scope>
    <source>
        <strain evidence="9">NBRC 108728</strain>
    </source>
</reference>
<keyword evidence="4" id="KW-0731">Sigma factor</keyword>
<dbReference type="InterPro" id="IPR013249">
    <property type="entry name" value="RNA_pol_sigma70_r4_t2"/>
</dbReference>
<dbReference type="SUPFAM" id="SSF54427">
    <property type="entry name" value="NTF2-like"/>
    <property type="match status" value="1"/>
</dbReference>
<keyword evidence="3" id="KW-0805">Transcription regulation</keyword>
<dbReference type="Proteomes" id="UP001321486">
    <property type="component" value="Chromosome"/>
</dbReference>
<dbReference type="PANTHER" id="PTHR30173">
    <property type="entry name" value="SIGMA 19 FACTOR"/>
    <property type="match status" value="1"/>
</dbReference>
<dbReference type="Gene3D" id="1.10.1740.10">
    <property type="match status" value="1"/>
</dbReference>
<keyword evidence="9" id="KW-1185">Reference proteome</keyword>
<dbReference type="PANTHER" id="PTHR30173:SF43">
    <property type="entry name" value="ECF RNA POLYMERASE SIGMA FACTOR SIGI-RELATED"/>
    <property type="match status" value="1"/>
</dbReference>
<name>A0ABM8GPC9_9MICO</name>
<dbReference type="Pfam" id="PF08281">
    <property type="entry name" value="Sigma70_r4_2"/>
    <property type="match status" value="1"/>
</dbReference>
<dbReference type="Gene3D" id="3.10.450.50">
    <property type="match status" value="1"/>
</dbReference>
<dbReference type="NCBIfam" id="NF007214">
    <property type="entry name" value="PRK09636.1"/>
    <property type="match status" value="1"/>
</dbReference>
<organism evidence="8 9">
    <name type="scientific">Frondihabitans sucicola</name>
    <dbReference type="NCBI Taxonomy" id="1268041"/>
    <lineage>
        <taxon>Bacteria</taxon>
        <taxon>Bacillati</taxon>
        <taxon>Actinomycetota</taxon>
        <taxon>Actinomycetes</taxon>
        <taxon>Micrococcales</taxon>
        <taxon>Microbacteriaceae</taxon>
        <taxon>Frondihabitans</taxon>
    </lineage>
</organism>
<dbReference type="EMBL" id="AP027732">
    <property type="protein sequence ID" value="BDZ50268.1"/>
    <property type="molecule type" value="Genomic_DNA"/>
</dbReference>
<dbReference type="SUPFAM" id="SSF88946">
    <property type="entry name" value="Sigma2 domain of RNA polymerase sigma factors"/>
    <property type="match status" value="1"/>
</dbReference>
<evidence type="ECO:0000259" key="6">
    <source>
        <dbReference type="Pfam" id="PF04542"/>
    </source>
</evidence>
<evidence type="ECO:0000256" key="1">
    <source>
        <dbReference type="ARBA" id="ARBA00010641"/>
    </source>
</evidence>
<proteinExistence type="inferred from homology"/>
<dbReference type="InterPro" id="IPR014284">
    <property type="entry name" value="RNA_pol_sigma-70_dom"/>
</dbReference>
<feature type="domain" description="RNA polymerase sigma factor 70 region 4 type 2" evidence="7">
    <location>
        <begin position="125"/>
        <end position="176"/>
    </location>
</feature>
<dbReference type="InterPro" id="IPR007627">
    <property type="entry name" value="RNA_pol_sigma70_r2"/>
</dbReference>
<dbReference type="Gene3D" id="1.10.10.10">
    <property type="entry name" value="Winged helix-like DNA-binding domain superfamily/Winged helix DNA-binding domain"/>
    <property type="match status" value="1"/>
</dbReference>
<dbReference type="SUPFAM" id="SSF88659">
    <property type="entry name" value="Sigma3 and sigma4 domains of RNA polymerase sigma factors"/>
    <property type="match status" value="1"/>
</dbReference>
<evidence type="ECO:0000256" key="4">
    <source>
        <dbReference type="ARBA" id="ARBA00023082"/>
    </source>
</evidence>
<dbReference type="InterPro" id="IPR013325">
    <property type="entry name" value="RNA_pol_sigma_r2"/>
</dbReference>
<evidence type="ECO:0000259" key="7">
    <source>
        <dbReference type="Pfam" id="PF08281"/>
    </source>
</evidence>
<accession>A0ABM8GPC9</accession>
<dbReference type="NCBIfam" id="TIGR02937">
    <property type="entry name" value="sigma70-ECF"/>
    <property type="match status" value="1"/>
</dbReference>
<evidence type="ECO:0000256" key="3">
    <source>
        <dbReference type="ARBA" id="ARBA00023015"/>
    </source>
</evidence>
<gene>
    <name evidence="8" type="ORF">GCM10025867_25090</name>
</gene>
<comment type="subunit">
    <text evidence="2">Interacts transiently with the RNA polymerase catalytic core formed by RpoA, RpoB, RpoC and RpoZ (2 alpha, 1 beta, 1 beta' and 1 omega subunit) to form the RNA polymerase holoenzyme that can initiate transcription.</text>
</comment>
<keyword evidence="5" id="KW-0804">Transcription</keyword>
<dbReference type="Pfam" id="PF04542">
    <property type="entry name" value="Sigma70_r2"/>
    <property type="match status" value="1"/>
</dbReference>